<dbReference type="InterPro" id="IPR007159">
    <property type="entry name" value="SpoVT-AbrB_dom"/>
</dbReference>
<dbReference type="HOGENOM" id="CLU_150554_1_1_9"/>
<dbReference type="Gene3D" id="2.10.260.10">
    <property type="match status" value="1"/>
</dbReference>
<dbReference type="RefSeq" id="WP_052697113.1">
    <property type="nucleotide sequence ID" value="NZ_JBHSZS010000008.1"/>
</dbReference>
<protein>
    <recommendedName>
        <fullName evidence="1">SpoVT-AbrB domain-containing protein</fullName>
    </recommendedName>
</protein>
<evidence type="ECO:0000313" key="2">
    <source>
        <dbReference type="EMBL" id="KJY54254.1"/>
    </source>
</evidence>
<dbReference type="SUPFAM" id="SSF89447">
    <property type="entry name" value="AbrB/MazE/MraZ-like"/>
    <property type="match status" value="1"/>
</dbReference>
<feature type="domain" description="SpoVT-AbrB" evidence="1">
    <location>
        <begin position="7"/>
        <end position="52"/>
    </location>
</feature>
<dbReference type="STRING" id="1218493.JF76_17650"/>
<organism evidence="2 3">
    <name type="scientific">Lactobacillus kullabergensis</name>
    <dbReference type="NCBI Taxonomy" id="1218493"/>
    <lineage>
        <taxon>Bacteria</taxon>
        <taxon>Bacillati</taxon>
        <taxon>Bacillota</taxon>
        <taxon>Bacilli</taxon>
        <taxon>Lactobacillales</taxon>
        <taxon>Lactobacillaceae</taxon>
        <taxon>Lactobacillus</taxon>
    </lineage>
</organism>
<comment type="caution">
    <text evidence="2">The sequence shown here is derived from an EMBL/GenBank/DDBJ whole genome shotgun (WGS) entry which is preliminary data.</text>
</comment>
<name>A0A0F4L7L7_9LACO</name>
<dbReference type="Proteomes" id="UP000033533">
    <property type="component" value="Unassembled WGS sequence"/>
</dbReference>
<sequence>MIRATISKWGNSKGIRLNQAVLQALNATIGDQLNFKIEDNKVIMSKQDDTPDLTFEELFKDYSGEKFDTEIKLPDERKGNEKW</sequence>
<dbReference type="OrthoDB" id="9795766at2"/>
<dbReference type="AlphaFoldDB" id="A0A0F4L7L7"/>
<gene>
    <name evidence="2" type="ORF">JF76_17650</name>
</gene>
<proteinExistence type="predicted"/>
<dbReference type="EMBL" id="JXBY01000028">
    <property type="protein sequence ID" value="KJY54254.1"/>
    <property type="molecule type" value="Genomic_DNA"/>
</dbReference>
<dbReference type="GO" id="GO:0003677">
    <property type="term" value="F:DNA binding"/>
    <property type="evidence" value="ECO:0007669"/>
    <property type="project" value="InterPro"/>
</dbReference>
<dbReference type="SMART" id="SM00966">
    <property type="entry name" value="SpoVT_AbrB"/>
    <property type="match status" value="1"/>
</dbReference>
<reference evidence="2 3" key="1">
    <citation type="submission" date="2014-12" db="EMBL/GenBank/DDBJ databases">
        <title>Comparative genomics of the lactic acid bacteria isolated from the honey bee gut.</title>
        <authorList>
            <person name="Ellegaard K.M."/>
            <person name="Tamarit D."/>
            <person name="Javelind E."/>
            <person name="Olofsson T."/>
            <person name="Andersson S.G."/>
            <person name="Vasquez A."/>
        </authorList>
    </citation>
    <scope>NUCLEOTIDE SEQUENCE [LARGE SCALE GENOMIC DNA]</scope>
    <source>
        <strain evidence="2 3">Biut2</strain>
    </source>
</reference>
<evidence type="ECO:0000259" key="1">
    <source>
        <dbReference type="SMART" id="SM00966"/>
    </source>
</evidence>
<accession>A0A0F4L7L7</accession>
<dbReference type="PATRIC" id="fig|1218493.3.peg.1851"/>
<dbReference type="InterPro" id="IPR037914">
    <property type="entry name" value="SpoVT-AbrB_sf"/>
</dbReference>
<evidence type="ECO:0000313" key="3">
    <source>
        <dbReference type="Proteomes" id="UP000033533"/>
    </source>
</evidence>